<evidence type="ECO:0000313" key="1">
    <source>
        <dbReference type="EMBL" id="CAA0107230.1"/>
    </source>
</evidence>
<evidence type="ECO:0008006" key="3">
    <source>
        <dbReference type="Google" id="ProtNLM"/>
    </source>
</evidence>
<sequence>MCRPKGFQCPNSLSLEYCELHCRNHCHHQTSLISHTIFANTKLPLTTWFLAIHLITQAKTGLSALSLKRQFGVSYNTTWSMKHKIMQVMKERDDRRPLSGLVQIADAYWDGKQCGGKRGRGASHKTPLIAAVSLNEDDHPLYMNLQVAKGFTAEAVEQWASK</sequence>
<proteinExistence type="predicted"/>
<name>A0A5S9PRH0_9GAMM</name>
<dbReference type="NCBIfam" id="NF033547">
    <property type="entry name" value="transpos_IS1595"/>
    <property type="match status" value="1"/>
</dbReference>
<organism evidence="1 2">
    <name type="scientific">BD1-7 clade bacterium</name>
    <dbReference type="NCBI Taxonomy" id="2029982"/>
    <lineage>
        <taxon>Bacteria</taxon>
        <taxon>Pseudomonadati</taxon>
        <taxon>Pseudomonadota</taxon>
        <taxon>Gammaproteobacteria</taxon>
        <taxon>Cellvibrionales</taxon>
        <taxon>Spongiibacteraceae</taxon>
        <taxon>BD1-7 clade</taxon>
    </lineage>
</organism>
<accession>A0A5S9PRH0</accession>
<dbReference type="AlphaFoldDB" id="A0A5S9PRH0"/>
<gene>
    <name evidence="1" type="ORF">OPDIPICF_01158</name>
</gene>
<protein>
    <recommendedName>
        <fullName evidence="3">ISXO2-like transposase domain-containing protein</fullName>
    </recommendedName>
</protein>
<dbReference type="EMBL" id="CACSIO010000012">
    <property type="protein sequence ID" value="CAA0107230.1"/>
    <property type="molecule type" value="Genomic_DNA"/>
</dbReference>
<dbReference type="Proteomes" id="UP000441399">
    <property type="component" value="Unassembled WGS sequence"/>
</dbReference>
<reference evidence="1 2" key="1">
    <citation type="submission" date="2019-11" db="EMBL/GenBank/DDBJ databases">
        <authorList>
            <person name="Holert J."/>
        </authorList>
    </citation>
    <scope>NUCLEOTIDE SEQUENCE [LARGE SCALE GENOMIC DNA]</scope>
    <source>
        <strain evidence="1">SB11_3</strain>
    </source>
</reference>
<keyword evidence="2" id="KW-1185">Reference proteome</keyword>
<evidence type="ECO:0000313" key="2">
    <source>
        <dbReference type="Proteomes" id="UP000441399"/>
    </source>
</evidence>